<protein>
    <submittedName>
        <fullName evidence="1">Uncharacterized protein</fullName>
    </submittedName>
</protein>
<name>A0ABR5PTK2_9LACO</name>
<dbReference type="Proteomes" id="UP000051735">
    <property type="component" value="Unassembled WGS sequence"/>
</dbReference>
<keyword evidence="2" id="KW-1185">Reference proteome</keyword>
<evidence type="ECO:0000313" key="1">
    <source>
        <dbReference type="EMBL" id="KRM34433.1"/>
    </source>
</evidence>
<gene>
    <name evidence="1" type="ORF">FC44_GL001144</name>
</gene>
<evidence type="ECO:0000313" key="2">
    <source>
        <dbReference type="Proteomes" id="UP000051735"/>
    </source>
</evidence>
<organism evidence="1 2">
    <name type="scientific">Lactobacillus intestinalis DSM 6629</name>
    <dbReference type="NCBI Taxonomy" id="1423761"/>
    <lineage>
        <taxon>Bacteria</taxon>
        <taxon>Bacillati</taxon>
        <taxon>Bacillota</taxon>
        <taxon>Bacilli</taxon>
        <taxon>Lactobacillales</taxon>
        <taxon>Lactobacillaceae</taxon>
        <taxon>Lactobacillus</taxon>
    </lineage>
</organism>
<proteinExistence type="predicted"/>
<reference evidence="1 2" key="1">
    <citation type="journal article" date="2015" name="Genome Announc.">
        <title>Expanding the biotechnology potential of lactobacilli through comparative genomics of 213 strains and associated genera.</title>
        <authorList>
            <person name="Sun Z."/>
            <person name="Harris H.M."/>
            <person name="McCann A."/>
            <person name="Guo C."/>
            <person name="Argimon S."/>
            <person name="Zhang W."/>
            <person name="Yang X."/>
            <person name="Jeffery I.B."/>
            <person name="Cooney J.C."/>
            <person name="Kagawa T.F."/>
            <person name="Liu W."/>
            <person name="Song Y."/>
            <person name="Salvetti E."/>
            <person name="Wrobel A."/>
            <person name="Rasinkangas P."/>
            <person name="Parkhill J."/>
            <person name="Rea M.C."/>
            <person name="O'Sullivan O."/>
            <person name="Ritari J."/>
            <person name="Douillard F.P."/>
            <person name="Paul Ross R."/>
            <person name="Yang R."/>
            <person name="Briner A.E."/>
            <person name="Felis G.E."/>
            <person name="de Vos W.M."/>
            <person name="Barrangou R."/>
            <person name="Klaenhammer T.R."/>
            <person name="Caufield P.W."/>
            <person name="Cui Y."/>
            <person name="Zhang H."/>
            <person name="O'Toole P.W."/>
        </authorList>
    </citation>
    <scope>NUCLEOTIDE SEQUENCE [LARGE SCALE GENOMIC DNA]</scope>
    <source>
        <strain evidence="1 2">DSM 6629</strain>
    </source>
</reference>
<accession>A0ABR5PTK2</accession>
<comment type="caution">
    <text evidence="1">The sequence shown here is derived from an EMBL/GenBank/DDBJ whole genome shotgun (WGS) entry which is preliminary data.</text>
</comment>
<dbReference type="EMBL" id="AZGN01000003">
    <property type="protein sequence ID" value="KRM34433.1"/>
    <property type="molecule type" value="Genomic_DNA"/>
</dbReference>
<sequence>MMEEKINRALLRAGYNTHMEFNQMISEIEQNQKQWAEIIEKHIDKLLQLIKEYHEVALKITMQAKTDSVPEDIMNSNDQSLEVMDAFNQEILDFDNFLNDLSQRQHLIDLIKVVNYANDLLYKLKTQ</sequence>